<keyword evidence="2" id="KW-1185">Reference proteome</keyword>
<dbReference type="PANTHER" id="PTHR14187">
    <property type="entry name" value="ALPHA KINASE/ELONGATION FACTOR 2 KINASE"/>
    <property type="match status" value="1"/>
</dbReference>
<dbReference type="AlphaFoldDB" id="A0A9P5Z1K3"/>
<dbReference type="OrthoDB" id="2963168at2759"/>
<gene>
    <name evidence="1" type="ORF">BDN70DRAFT_933391</name>
</gene>
<organism evidence="1 2">
    <name type="scientific">Pholiota conissans</name>
    <dbReference type="NCBI Taxonomy" id="109636"/>
    <lineage>
        <taxon>Eukaryota</taxon>
        <taxon>Fungi</taxon>
        <taxon>Dikarya</taxon>
        <taxon>Basidiomycota</taxon>
        <taxon>Agaricomycotina</taxon>
        <taxon>Agaricomycetes</taxon>
        <taxon>Agaricomycetidae</taxon>
        <taxon>Agaricales</taxon>
        <taxon>Agaricineae</taxon>
        <taxon>Strophariaceae</taxon>
        <taxon>Pholiota</taxon>
    </lineage>
</organism>
<dbReference type="Proteomes" id="UP000807469">
    <property type="component" value="Unassembled WGS sequence"/>
</dbReference>
<accession>A0A9P5Z1K3</accession>
<reference evidence="1" key="1">
    <citation type="submission" date="2020-11" db="EMBL/GenBank/DDBJ databases">
        <authorList>
            <consortium name="DOE Joint Genome Institute"/>
            <person name="Ahrendt S."/>
            <person name="Riley R."/>
            <person name="Andreopoulos W."/>
            <person name="Labutti K."/>
            <person name="Pangilinan J."/>
            <person name="Ruiz-Duenas F.J."/>
            <person name="Barrasa J.M."/>
            <person name="Sanchez-Garcia M."/>
            <person name="Camarero S."/>
            <person name="Miyauchi S."/>
            <person name="Serrano A."/>
            <person name="Linde D."/>
            <person name="Babiker R."/>
            <person name="Drula E."/>
            <person name="Ayuso-Fernandez I."/>
            <person name="Pacheco R."/>
            <person name="Padilla G."/>
            <person name="Ferreira P."/>
            <person name="Barriuso J."/>
            <person name="Kellner H."/>
            <person name="Castanera R."/>
            <person name="Alfaro M."/>
            <person name="Ramirez L."/>
            <person name="Pisabarro A.G."/>
            <person name="Kuo A."/>
            <person name="Tritt A."/>
            <person name="Lipzen A."/>
            <person name="He G."/>
            <person name="Yan M."/>
            <person name="Ng V."/>
            <person name="Cullen D."/>
            <person name="Martin F."/>
            <person name="Rosso M.-N."/>
            <person name="Henrissat B."/>
            <person name="Hibbett D."/>
            <person name="Martinez A.T."/>
            <person name="Grigoriev I.V."/>
        </authorList>
    </citation>
    <scope>NUCLEOTIDE SEQUENCE</scope>
    <source>
        <strain evidence="1">CIRM-BRFM 674</strain>
    </source>
</reference>
<evidence type="ECO:0000313" key="1">
    <source>
        <dbReference type="EMBL" id="KAF9478439.1"/>
    </source>
</evidence>
<dbReference type="Gene3D" id="3.30.420.40">
    <property type="match status" value="1"/>
</dbReference>
<dbReference type="EMBL" id="MU155234">
    <property type="protein sequence ID" value="KAF9478439.1"/>
    <property type="molecule type" value="Genomic_DNA"/>
</dbReference>
<protein>
    <submittedName>
        <fullName evidence="1">Uncharacterized protein</fullName>
    </submittedName>
</protein>
<evidence type="ECO:0000313" key="2">
    <source>
        <dbReference type="Proteomes" id="UP000807469"/>
    </source>
</evidence>
<dbReference type="CDD" id="cd10170">
    <property type="entry name" value="ASKHA_NBD_HSP70"/>
    <property type="match status" value="1"/>
</dbReference>
<dbReference type="InterPro" id="IPR043129">
    <property type="entry name" value="ATPase_NBD"/>
</dbReference>
<proteinExistence type="predicted"/>
<dbReference type="SUPFAM" id="SSF53067">
    <property type="entry name" value="Actin-like ATPase domain"/>
    <property type="match status" value="2"/>
</dbReference>
<sequence length="553" mass="61840">MSSRSAYTGTQRKLVLAFDVGTTFSGISYSILEPGQVPEIKSVTRFPAHEQISGASKIPTIIYYDRSGNVKAVGADAMVEGIYEQAVDEQWVKAEWFKLHLRSWIGPGIEKEVKAKIPPLPLNKTVVAVISDFLAYLFKCAASYIQDAEPDTASLFANDQIDFVLCHPNVCGDIQQSQMREAAVLAGLIPYNASRHLRLSFVKEGEASLHFAIQHGLQFEKGEGVAIVDAGGGTIDISSYSENISLQKQGFEEMAIPQCHFQGSGLVTIYAQRFLSNYLADSPFIGDVDHIAQCFDKTTKLTFKNTDIPQYIKFGPRSTRDKDVVHNIRFGQIKLFGADIAQFFEPSVISIVNAILDQKRSARKPVSHVVLVGGFACSDYLLSQIQDELRTFDVNIHRPDAHIDKAVSDGAISFYLDHIMRTRISKVTYGTFRAIPYDPCNSDHLHRRMEAYVSPSGIMLIDGFFSIILPKNTQISETQEFRREYSTDYDSSINLETHRLEEKVICYQGNIEDPKWKEIETSEELCNIMHYQGQACKITGAEVTEVGWIGDIL</sequence>
<name>A0A9P5Z1K3_9AGAR</name>
<comment type="caution">
    <text evidence="1">The sequence shown here is derived from an EMBL/GenBank/DDBJ whole genome shotgun (WGS) entry which is preliminary data.</text>
</comment>
<dbReference type="PANTHER" id="PTHR14187:SF5">
    <property type="entry name" value="HEAT SHOCK 70 KDA PROTEIN 12A"/>
    <property type="match status" value="1"/>
</dbReference>